<keyword evidence="7" id="KW-1185">Reference proteome</keyword>
<proteinExistence type="inferred from homology"/>
<sequence length="252" mass="27556">MVRVKISVITPVHPPSIPYLADAYESLRSQELPDGWVWEWLVQEDGRTGKVEASLPNDPRILNGTGKTGGPGTARNMAMARSDGDLLRVLDADDQLTPGALTREIEILASRPDIGWTTCSVLDLMPDGSTIGWQHADPPGGTLQQGDVLTYFRNNGYRLPVHPATLCIRRELALALGGWMALPGGEDTGLLIAASVVTDGYFIAEPGLLYRKHPDQITAQSDWTATEEWQLRMQLIEARAIALQTPYRTAST</sequence>
<dbReference type="OrthoDB" id="4529776at2"/>
<evidence type="ECO:0000256" key="3">
    <source>
        <dbReference type="ARBA" id="ARBA00022679"/>
    </source>
</evidence>
<comment type="caution">
    <text evidence="6">The sequence shown here is derived from an EMBL/GenBank/DDBJ whole genome shotgun (WGS) entry which is preliminary data.</text>
</comment>
<dbReference type="EMBL" id="POTY01000245">
    <property type="protein sequence ID" value="PZG10635.1"/>
    <property type="molecule type" value="Genomic_DNA"/>
</dbReference>
<dbReference type="Pfam" id="PF00535">
    <property type="entry name" value="Glycos_transf_2"/>
    <property type="match status" value="1"/>
</dbReference>
<evidence type="ECO:0000256" key="1">
    <source>
        <dbReference type="ARBA" id="ARBA00006739"/>
    </source>
</evidence>
<dbReference type="InterPro" id="IPR029044">
    <property type="entry name" value="Nucleotide-diphossugar_trans"/>
</dbReference>
<dbReference type="SUPFAM" id="SSF53448">
    <property type="entry name" value="Nucleotide-diphospho-sugar transferases"/>
    <property type="match status" value="1"/>
</dbReference>
<dbReference type="InterPro" id="IPR050834">
    <property type="entry name" value="Glycosyltransf_2"/>
</dbReference>
<dbReference type="PANTHER" id="PTHR43685:SF5">
    <property type="entry name" value="GLYCOSYLTRANSFERASE EPSE-RELATED"/>
    <property type="match status" value="1"/>
</dbReference>
<evidence type="ECO:0000256" key="2">
    <source>
        <dbReference type="ARBA" id="ARBA00022676"/>
    </source>
</evidence>
<dbReference type="Gene3D" id="3.90.550.10">
    <property type="entry name" value="Spore Coat Polysaccharide Biosynthesis Protein SpsA, Chain A"/>
    <property type="match status" value="1"/>
</dbReference>
<feature type="domain" description="Glycosyltransferase 2-like" evidence="5">
    <location>
        <begin position="7"/>
        <end position="113"/>
    </location>
</feature>
<evidence type="ECO:0000313" key="7">
    <source>
        <dbReference type="Proteomes" id="UP000248924"/>
    </source>
</evidence>
<name>A0A2W2DZU6_9ACTN</name>
<dbReference type="PANTHER" id="PTHR43685">
    <property type="entry name" value="GLYCOSYLTRANSFERASE"/>
    <property type="match status" value="1"/>
</dbReference>
<dbReference type="GO" id="GO:0016757">
    <property type="term" value="F:glycosyltransferase activity"/>
    <property type="evidence" value="ECO:0007669"/>
    <property type="project" value="UniProtKB-KW"/>
</dbReference>
<keyword evidence="3 6" id="KW-0808">Transferase</keyword>
<evidence type="ECO:0000256" key="4">
    <source>
        <dbReference type="SAM" id="MobiDB-lite"/>
    </source>
</evidence>
<comment type="similarity">
    <text evidence="1">Belongs to the glycosyltransferase 2 family.</text>
</comment>
<accession>A0A2W2DZU6</accession>
<dbReference type="AlphaFoldDB" id="A0A2W2DZU6"/>
<evidence type="ECO:0000259" key="5">
    <source>
        <dbReference type="Pfam" id="PF00535"/>
    </source>
</evidence>
<protein>
    <submittedName>
        <fullName evidence="6">Glycosyltransferase</fullName>
    </submittedName>
</protein>
<reference evidence="6 7" key="1">
    <citation type="submission" date="2018-01" db="EMBL/GenBank/DDBJ databases">
        <title>Draft genome sequence of Jishengella sp. NA12.</title>
        <authorList>
            <person name="Sahin N."/>
            <person name="Ay H."/>
            <person name="Saygin H."/>
        </authorList>
    </citation>
    <scope>NUCLEOTIDE SEQUENCE [LARGE SCALE GENOMIC DNA]</scope>
    <source>
        <strain evidence="6 7">NA12</strain>
    </source>
</reference>
<feature type="region of interest" description="Disordered" evidence="4">
    <location>
        <begin position="51"/>
        <end position="72"/>
    </location>
</feature>
<keyword evidence="2" id="KW-0328">Glycosyltransferase</keyword>
<dbReference type="Proteomes" id="UP000248924">
    <property type="component" value="Unassembled WGS sequence"/>
</dbReference>
<organism evidence="6 7">
    <name type="scientific">Micromonospora craterilacus</name>
    <dbReference type="NCBI Taxonomy" id="1655439"/>
    <lineage>
        <taxon>Bacteria</taxon>
        <taxon>Bacillati</taxon>
        <taxon>Actinomycetota</taxon>
        <taxon>Actinomycetes</taxon>
        <taxon>Micromonosporales</taxon>
        <taxon>Micromonosporaceae</taxon>
        <taxon>Micromonospora</taxon>
    </lineage>
</organism>
<gene>
    <name evidence="6" type="ORF">C1I95_27860</name>
</gene>
<evidence type="ECO:0000313" key="6">
    <source>
        <dbReference type="EMBL" id="PZG10635.1"/>
    </source>
</evidence>
<dbReference type="InterPro" id="IPR001173">
    <property type="entry name" value="Glyco_trans_2-like"/>
</dbReference>